<evidence type="ECO:0000256" key="2">
    <source>
        <dbReference type="ARBA" id="ARBA00007637"/>
    </source>
</evidence>
<dbReference type="InterPro" id="IPR036291">
    <property type="entry name" value="NAD(P)-bd_dom_sf"/>
</dbReference>
<proteinExistence type="inferred from homology"/>
<dbReference type="STRING" id="1803665.GCA_001641335_04408"/>
<dbReference type="Pfam" id="PF01370">
    <property type="entry name" value="Epimerase"/>
    <property type="match status" value="1"/>
</dbReference>
<evidence type="ECO:0000259" key="3">
    <source>
        <dbReference type="Pfam" id="PF01370"/>
    </source>
</evidence>
<protein>
    <submittedName>
        <fullName evidence="4">UDP-glucose 4-epimerase</fullName>
    </submittedName>
</protein>
<reference evidence="4 5" key="1">
    <citation type="submission" date="2019-06" db="EMBL/GenBank/DDBJ databases">
        <title>Genomic Encyclopedia of Type Strains, Phase IV (KMG-V): Genome sequencing to study the core and pangenomes of soil and plant-associated prokaryotes.</title>
        <authorList>
            <person name="Whitman W."/>
        </authorList>
    </citation>
    <scope>NUCLEOTIDE SEQUENCE [LARGE SCALE GENOMIC DNA]</scope>
    <source>
        <strain evidence="4 5">BR 510</strain>
    </source>
</reference>
<dbReference type="Gene3D" id="3.40.50.720">
    <property type="entry name" value="NAD(P)-binding Rossmann-like Domain"/>
    <property type="match status" value="1"/>
</dbReference>
<dbReference type="Proteomes" id="UP000319949">
    <property type="component" value="Unassembled WGS sequence"/>
</dbReference>
<dbReference type="OrthoDB" id="5295702at2"/>
<dbReference type="RefSeq" id="WP_145661526.1">
    <property type="nucleotide sequence ID" value="NZ_VITK01000003.1"/>
</dbReference>
<gene>
    <name evidence="4" type="ORF">FBZ96_103804</name>
</gene>
<dbReference type="PANTHER" id="PTHR43000">
    <property type="entry name" value="DTDP-D-GLUCOSE 4,6-DEHYDRATASE-RELATED"/>
    <property type="match status" value="1"/>
</dbReference>
<dbReference type="CDD" id="cd08946">
    <property type="entry name" value="SDR_e"/>
    <property type="match status" value="1"/>
</dbReference>
<sequence>MNIWITGANGFIGRHLVRELASSGHAVHGVGHGALDPTDAHALGLQTWINGEVDAANLNALAVAHGVPSHVFHLAGGSSVGLSMERPFEDFSRTVASTARLLEWLRSFAPESRLIVVSSAAVYGAKHAGPIRESATLAPMSPYGHHKLMMEQLCQSYVQSFGIRCAVVRLFSVYGPNLRKQLLWDICSRLRSEQRTLTLGGTGSEIRDWTDVRDVVRLLARVAEGAWQDDFDVINGGSGRGVSVAGIAEGLIGHWGGKTALQFSGIARPGDPTSLLADNGRVLDMNFDWRIPLERGLADYVAWFKGEARA</sequence>
<comment type="caution">
    <text evidence="4">The sequence shown here is derived from an EMBL/GenBank/DDBJ whole genome shotgun (WGS) entry which is preliminary data.</text>
</comment>
<comment type="pathway">
    <text evidence="1">Bacterial outer membrane biogenesis; LPS O-antigen biosynthesis.</text>
</comment>
<dbReference type="SUPFAM" id="SSF51735">
    <property type="entry name" value="NAD(P)-binding Rossmann-fold domains"/>
    <property type="match status" value="1"/>
</dbReference>
<evidence type="ECO:0000313" key="4">
    <source>
        <dbReference type="EMBL" id="TWB02022.1"/>
    </source>
</evidence>
<comment type="similarity">
    <text evidence="2">Belongs to the NAD(P)-dependent epimerase/dehydratase family.</text>
</comment>
<dbReference type="EMBL" id="VITK01000003">
    <property type="protein sequence ID" value="TWB02022.1"/>
    <property type="molecule type" value="Genomic_DNA"/>
</dbReference>
<dbReference type="InterPro" id="IPR001509">
    <property type="entry name" value="Epimerase_deHydtase"/>
</dbReference>
<organism evidence="4 5">
    <name type="scientific">Bradyrhizobium stylosanthis</name>
    <dbReference type="NCBI Taxonomy" id="1803665"/>
    <lineage>
        <taxon>Bacteria</taxon>
        <taxon>Pseudomonadati</taxon>
        <taxon>Pseudomonadota</taxon>
        <taxon>Alphaproteobacteria</taxon>
        <taxon>Hyphomicrobiales</taxon>
        <taxon>Nitrobacteraceae</taxon>
        <taxon>Bradyrhizobium</taxon>
    </lineage>
</organism>
<accession>A0A560DY25</accession>
<name>A0A560DY25_9BRAD</name>
<dbReference type="AlphaFoldDB" id="A0A560DY25"/>
<evidence type="ECO:0000313" key="5">
    <source>
        <dbReference type="Proteomes" id="UP000319949"/>
    </source>
</evidence>
<evidence type="ECO:0000256" key="1">
    <source>
        <dbReference type="ARBA" id="ARBA00005125"/>
    </source>
</evidence>
<keyword evidence="5" id="KW-1185">Reference proteome</keyword>
<feature type="domain" description="NAD-dependent epimerase/dehydratase" evidence="3">
    <location>
        <begin position="3"/>
        <end position="225"/>
    </location>
</feature>